<keyword evidence="3" id="KW-1185">Reference proteome</keyword>
<proteinExistence type="predicted"/>
<dbReference type="RefSeq" id="WP_219081798.1">
    <property type="nucleotide sequence ID" value="NZ_CP079216.1"/>
</dbReference>
<reference evidence="2 3" key="1">
    <citation type="submission" date="2021-07" db="EMBL/GenBank/DDBJ databases">
        <title>complete genome sequencing of Tessaracoccus sp.J1M15.</title>
        <authorList>
            <person name="Bae J.-W."/>
            <person name="Kim D.-y."/>
        </authorList>
    </citation>
    <scope>NUCLEOTIDE SEQUENCE [LARGE SCALE GENOMIC DNA]</scope>
    <source>
        <strain evidence="2 3">J1M15</strain>
    </source>
</reference>
<dbReference type="Pfam" id="PF13620">
    <property type="entry name" value="CarboxypepD_reg"/>
    <property type="match status" value="1"/>
</dbReference>
<dbReference type="PROSITE" id="PS00409">
    <property type="entry name" value="PROKAR_NTER_METHYL"/>
    <property type="match status" value="1"/>
</dbReference>
<dbReference type="Proteomes" id="UP000824504">
    <property type="component" value="Chromosome"/>
</dbReference>
<dbReference type="InterPro" id="IPR012902">
    <property type="entry name" value="N_methyl_site"/>
</dbReference>
<keyword evidence="1" id="KW-0472">Membrane</keyword>
<gene>
    <name evidence="2" type="ORF">KDB89_13235</name>
</gene>
<keyword evidence="1" id="KW-1133">Transmembrane helix</keyword>
<keyword evidence="1" id="KW-0812">Transmembrane</keyword>
<accession>A0ABX8SJ40</accession>
<sequence>MRRLQRFDDGGFTLVEVVVAMMIFAMIATGFLYVMTSGLTLSRDTRARIVAANLAAQQVDIERSRATVFDIVNSTRDVELNGDTFHVAVSTSWSFSSGVSATCQAGDTTGSIRYKEFTVEVTWDNMSASAQPVYSDSTLTPRTKINDPTLGTVLVGVIDAAGAGVSGVTVNLATSTSASVASATTDSDGCAYLLKVPAGEFTASVSKTGYVNEQQLSTPTATVEVTAGGASRLSFAYDRAVTFTTTYADGSATLPTNLTTSLVSTYGSSLFTSTTAANPKSLAAFPISSGYSMLAGPYAETPENAATSCLAPDPGQWTATSTVAGARPDPVAGLRGTTVTASVAMGTVKLSSPNGSGAYVTAVYVGGGDGDPGCAAATTTTGSTYMTYTFGTVLSGSAKPTLALPFGTWELYRGTSSGAKTTKITSGISVTSNGSVTSGRITLDPRTTS</sequence>
<name>A0ABX8SJ40_9ACTN</name>
<dbReference type="EMBL" id="CP079216">
    <property type="protein sequence ID" value="QXT62680.1"/>
    <property type="molecule type" value="Genomic_DNA"/>
</dbReference>
<dbReference type="Pfam" id="PF07963">
    <property type="entry name" value="N_methyl"/>
    <property type="match status" value="1"/>
</dbReference>
<evidence type="ECO:0000256" key="1">
    <source>
        <dbReference type="SAM" id="Phobius"/>
    </source>
</evidence>
<dbReference type="NCBIfam" id="TIGR02532">
    <property type="entry name" value="IV_pilin_GFxxxE"/>
    <property type="match status" value="1"/>
</dbReference>
<feature type="transmembrane region" description="Helical" evidence="1">
    <location>
        <begin position="12"/>
        <end position="35"/>
    </location>
</feature>
<evidence type="ECO:0000313" key="2">
    <source>
        <dbReference type="EMBL" id="QXT62680.1"/>
    </source>
</evidence>
<evidence type="ECO:0000313" key="3">
    <source>
        <dbReference type="Proteomes" id="UP000824504"/>
    </source>
</evidence>
<protein>
    <submittedName>
        <fullName evidence="2">Carboxypeptidase regulatory-like domain-containing protein</fullName>
    </submittedName>
</protein>
<organism evidence="2 3">
    <name type="scientific">Tessaracoccus palaemonis</name>
    <dbReference type="NCBI Taxonomy" id="2829499"/>
    <lineage>
        <taxon>Bacteria</taxon>
        <taxon>Bacillati</taxon>
        <taxon>Actinomycetota</taxon>
        <taxon>Actinomycetes</taxon>
        <taxon>Propionibacteriales</taxon>
        <taxon>Propionibacteriaceae</taxon>
        <taxon>Tessaracoccus</taxon>
    </lineage>
</organism>